<comment type="caution">
    <text evidence="1">The sequence shown here is derived from an EMBL/GenBank/DDBJ whole genome shotgun (WGS) entry which is preliminary data.</text>
</comment>
<evidence type="ECO:0000313" key="1">
    <source>
        <dbReference type="EMBL" id="OGG13075.1"/>
    </source>
</evidence>
<dbReference type="AlphaFoldDB" id="A0A1F5ZL66"/>
<gene>
    <name evidence="1" type="ORF">A2773_01175</name>
</gene>
<proteinExistence type="predicted"/>
<dbReference type="Proteomes" id="UP000177383">
    <property type="component" value="Unassembled WGS sequence"/>
</dbReference>
<dbReference type="EMBL" id="MFJE01000061">
    <property type="protein sequence ID" value="OGG13075.1"/>
    <property type="molecule type" value="Genomic_DNA"/>
</dbReference>
<name>A0A1F5ZL66_9BACT</name>
<evidence type="ECO:0000313" key="2">
    <source>
        <dbReference type="Proteomes" id="UP000177383"/>
    </source>
</evidence>
<dbReference type="STRING" id="1798375.A2773_01175"/>
<organism evidence="1 2">
    <name type="scientific">Candidatus Gottesmanbacteria bacterium RIFCSPHIGHO2_01_FULL_39_10</name>
    <dbReference type="NCBI Taxonomy" id="1798375"/>
    <lineage>
        <taxon>Bacteria</taxon>
        <taxon>Candidatus Gottesmaniibacteriota</taxon>
    </lineage>
</organism>
<reference evidence="1 2" key="1">
    <citation type="journal article" date="2016" name="Nat. Commun.">
        <title>Thousands of microbial genomes shed light on interconnected biogeochemical processes in an aquifer system.</title>
        <authorList>
            <person name="Anantharaman K."/>
            <person name="Brown C.T."/>
            <person name="Hug L.A."/>
            <person name="Sharon I."/>
            <person name="Castelle C.J."/>
            <person name="Probst A.J."/>
            <person name="Thomas B.C."/>
            <person name="Singh A."/>
            <person name="Wilkins M.J."/>
            <person name="Karaoz U."/>
            <person name="Brodie E.L."/>
            <person name="Williams K.H."/>
            <person name="Hubbard S.S."/>
            <person name="Banfield J.F."/>
        </authorList>
    </citation>
    <scope>NUCLEOTIDE SEQUENCE [LARGE SCALE GENOMIC DNA]</scope>
</reference>
<sequence length="160" mass="18528">MKHKLVLSFLGLTILGVAALGTFDKQVWAKTTNSPMTSLITEISQKFGLNQADVQSVFDEHRNQMHERMQVELLERLSELVNEGKITETQKQLLLDKHKEMVVQRESDRQNWQTKTAEERKALMQTKHQELVNWAEVNGIDLKYLFHFGPHHGPKDVPEL</sequence>
<accession>A0A1F5ZL66</accession>
<protein>
    <submittedName>
        <fullName evidence="1">Uncharacterized protein</fullName>
    </submittedName>
</protein>